<organism evidence="2 3">
    <name type="scientific">Dictyostelium purpureum</name>
    <name type="common">Slime mold</name>
    <dbReference type="NCBI Taxonomy" id="5786"/>
    <lineage>
        <taxon>Eukaryota</taxon>
        <taxon>Amoebozoa</taxon>
        <taxon>Evosea</taxon>
        <taxon>Eumycetozoa</taxon>
        <taxon>Dictyostelia</taxon>
        <taxon>Dictyosteliales</taxon>
        <taxon>Dictyosteliaceae</taxon>
        <taxon>Dictyostelium</taxon>
    </lineage>
</organism>
<feature type="compositionally biased region" description="Low complexity" evidence="1">
    <location>
        <begin position="130"/>
        <end position="153"/>
    </location>
</feature>
<feature type="region of interest" description="Disordered" evidence="1">
    <location>
        <begin position="190"/>
        <end position="225"/>
    </location>
</feature>
<proteinExistence type="predicted"/>
<reference evidence="3" key="1">
    <citation type="journal article" date="2011" name="Genome Biol.">
        <title>Comparative genomics of the social amoebae Dictyostelium discoideum and Dictyostelium purpureum.</title>
        <authorList>
            <consortium name="US DOE Joint Genome Institute (JGI-PGF)"/>
            <person name="Sucgang R."/>
            <person name="Kuo A."/>
            <person name="Tian X."/>
            <person name="Salerno W."/>
            <person name="Parikh A."/>
            <person name="Feasley C.L."/>
            <person name="Dalin E."/>
            <person name="Tu H."/>
            <person name="Huang E."/>
            <person name="Barry K."/>
            <person name="Lindquist E."/>
            <person name="Shapiro H."/>
            <person name="Bruce D."/>
            <person name="Schmutz J."/>
            <person name="Salamov A."/>
            <person name="Fey P."/>
            <person name="Gaudet P."/>
            <person name="Anjard C."/>
            <person name="Babu M.M."/>
            <person name="Basu S."/>
            <person name="Bushmanova Y."/>
            <person name="van der Wel H."/>
            <person name="Katoh-Kurasawa M."/>
            <person name="Dinh C."/>
            <person name="Coutinho P.M."/>
            <person name="Saito T."/>
            <person name="Elias M."/>
            <person name="Schaap P."/>
            <person name="Kay R.R."/>
            <person name="Henrissat B."/>
            <person name="Eichinger L."/>
            <person name="Rivero F."/>
            <person name="Putnam N.H."/>
            <person name="West C.M."/>
            <person name="Loomis W.F."/>
            <person name="Chisholm R.L."/>
            <person name="Shaulsky G."/>
            <person name="Strassmann J.E."/>
            <person name="Queller D.C."/>
            <person name="Kuspa A."/>
            <person name="Grigoriev I.V."/>
        </authorList>
    </citation>
    <scope>NUCLEOTIDE SEQUENCE [LARGE SCALE GENOMIC DNA]</scope>
    <source>
        <strain evidence="3">QSDP1</strain>
    </source>
</reference>
<dbReference type="RefSeq" id="XP_003295068.1">
    <property type="nucleotide sequence ID" value="XM_003295020.1"/>
</dbReference>
<feature type="region of interest" description="Disordered" evidence="1">
    <location>
        <begin position="1"/>
        <end position="33"/>
    </location>
</feature>
<dbReference type="VEuPathDB" id="AmoebaDB:DICPUDRAFT_160206"/>
<feature type="region of interest" description="Disordered" evidence="1">
    <location>
        <begin position="130"/>
        <end position="155"/>
    </location>
</feature>
<protein>
    <submittedName>
        <fullName evidence="2">Uncharacterized protein</fullName>
    </submittedName>
</protein>
<dbReference type="STRING" id="5786.F1A5X4"/>
<evidence type="ECO:0000256" key="1">
    <source>
        <dbReference type="SAM" id="MobiDB-lite"/>
    </source>
</evidence>
<gene>
    <name evidence="2" type="ORF">DICPUDRAFT_160206</name>
</gene>
<dbReference type="InParanoid" id="F1A5X4"/>
<dbReference type="EMBL" id="GL871647">
    <property type="protein sequence ID" value="EGC28404.1"/>
    <property type="molecule type" value="Genomic_DNA"/>
</dbReference>
<feature type="region of interest" description="Disordered" evidence="1">
    <location>
        <begin position="278"/>
        <end position="306"/>
    </location>
</feature>
<feature type="compositionally biased region" description="Low complexity" evidence="1">
    <location>
        <begin position="282"/>
        <end position="294"/>
    </location>
</feature>
<feature type="compositionally biased region" description="Low complexity" evidence="1">
    <location>
        <begin position="86"/>
        <end position="105"/>
    </location>
</feature>
<feature type="region of interest" description="Disordered" evidence="1">
    <location>
        <begin position="49"/>
        <end position="105"/>
    </location>
</feature>
<dbReference type="Proteomes" id="UP000001064">
    <property type="component" value="Unassembled WGS sequence"/>
</dbReference>
<dbReference type="GeneID" id="10511023"/>
<name>F1A5X4_DICPU</name>
<accession>F1A5X4</accession>
<evidence type="ECO:0000313" key="2">
    <source>
        <dbReference type="EMBL" id="EGC28404.1"/>
    </source>
</evidence>
<dbReference type="AlphaFoldDB" id="F1A5X4"/>
<dbReference type="KEGG" id="dpp:DICPUDRAFT_160206"/>
<sequence length="306" mass="33569">MQPQHPQHPQQIHNQQQPQQHPNQSPQINNINHNINNHIHNSIINSSPELASQKENETRSGFPKLIEQESSPIIVKMEKDGIPTATNNNSNTNNNTTTNTNINTNTTTNTNTNTNTNNNNNTNNNLNIQSNHIFNSNSSSSSTPPISPANINNQSPTISPALVPVITQSTEDNKPKKKLGLSIVIPPNDGSNINSKLPPLSNRESNKLTPINTETKPLTDPLPSPRDFYPEINLPTDILTPSSNNPYWSWGTPRGLNSMNEALGPLSPGRNFFESYLNGMPNINSNSSGSNNSSDESETIGKKRKS</sequence>
<keyword evidence="3" id="KW-1185">Reference proteome</keyword>
<evidence type="ECO:0000313" key="3">
    <source>
        <dbReference type="Proteomes" id="UP000001064"/>
    </source>
</evidence>
<feature type="compositionally biased region" description="Polar residues" evidence="1">
    <location>
        <begin position="207"/>
        <end position="216"/>
    </location>
</feature>